<accession>A0A5J6MFB7</accession>
<feature type="transmembrane region" description="Helical" evidence="5">
    <location>
        <begin position="362"/>
        <end position="381"/>
    </location>
</feature>
<feature type="transmembrane region" description="Helical" evidence="5">
    <location>
        <begin position="118"/>
        <end position="141"/>
    </location>
</feature>
<feature type="transmembrane region" description="Helical" evidence="5">
    <location>
        <begin position="260"/>
        <end position="284"/>
    </location>
</feature>
<evidence type="ECO:0000313" key="7">
    <source>
        <dbReference type="Proteomes" id="UP000326202"/>
    </source>
</evidence>
<feature type="transmembrane region" description="Helical" evidence="5">
    <location>
        <begin position="82"/>
        <end position="106"/>
    </location>
</feature>
<name>A0A5J6MFB7_9PROT</name>
<feature type="transmembrane region" description="Helical" evidence="5">
    <location>
        <begin position="177"/>
        <end position="198"/>
    </location>
</feature>
<comment type="subcellular location">
    <subcellularLocation>
        <location evidence="1">Membrane</location>
        <topology evidence="1">Multi-pass membrane protein</topology>
    </subcellularLocation>
</comment>
<dbReference type="PANTHER" id="PTHR43424:SF1">
    <property type="entry name" value="LOCUS PUTATIVE PROTEIN 1-RELATED"/>
    <property type="match status" value="1"/>
</dbReference>
<proteinExistence type="predicted"/>
<evidence type="ECO:0000256" key="1">
    <source>
        <dbReference type="ARBA" id="ARBA00004141"/>
    </source>
</evidence>
<feature type="transmembrane region" description="Helical" evidence="5">
    <location>
        <begin position="16"/>
        <end position="39"/>
    </location>
</feature>
<reference evidence="6 7" key="1">
    <citation type="submission" date="2019-08" db="EMBL/GenBank/DDBJ databases">
        <title>Hyperibacter terrae gen. nov., sp. nov. and Hyperibacter viscosus sp. nov., two new members in the family Rhodospirillaceae isolated from the rhizosphere of Hypericum perforatum.</title>
        <authorList>
            <person name="Noviana Z."/>
        </authorList>
    </citation>
    <scope>NUCLEOTIDE SEQUENCE [LARGE SCALE GENOMIC DNA]</scope>
    <source>
        <strain evidence="6 7">R5913</strain>
    </source>
</reference>
<dbReference type="Pfam" id="PF01943">
    <property type="entry name" value="Polysacc_synt"/>
    <property type="match status" value="1"/>
</dbReference>
<dbReference type="KEGG" id="htq:FRZ44_10780"/>
<feature type="transmembrane region" description="Helical" evidence="5">
    <location>
        <begin position="153"/>
        <end position="171"/>
    </location>
</feature>
<keyword evidence="3 5" id="KW-1133">Transmembrane helix</keyword>
<feature type="transmembrane region" description="Helical" evidence="5">
    <location>
        <begin position="393"/>
        <end position="417"/>
    </location>
</feature>
<dbReference type="AlphaFoldDB" id="A0A5J6MFB7"/>
<organism evidence="6 7">
    <name type="scientific">Hypericibacter terrae</name>
    <dbReference type="NCBI Taxonomy" id="2602015"/>
    <lineage>
        <taxon>Bacteria</taxon>
        <taxon>Pseudomonadati</taxon>
        <taxon>Pseudomonadota</taxon>
        <taxon>Alphaproteobacteria</taxon>
        <taxon>Rhodospirillales</taxon>
        <taxon>Dongiaceae</taxon>
        <taxon>Hypericibacter</taxon>
    </lineage>
</organism>
<dbReference type="EMBL" id="CP042906">
    <property type="protein sequence ID" value="QEX15791.1"/>
    <property type="molecule type" value="Genomic_DNA"/>
</dbReference>
<dbReference type="PANTHER" id="PTHR43424">
    <property type="entry name" value="LOCUS PUTATIVE PROTEIN 1-RELATED"/>
    <property type="match status" value="1"/>
</dbReference>
<evidence type="ECO:0000256" key="5">
    <source>
        <dbReference type="SAM" id="Phobius"/>
    </source>
</evidence>
<evidence type="ECO:0000256" key="3">
    <source>
        <dbReference type="ARBA" id="ARBA00022989"/>
    </source>
</evidence>
<dbReference type="InterPro" id="IPR002797">
    <property type="entry name" value="Polysacc_synth"/>
</dbReference>
<gene>
    <name evidence="6" type="ORF">FRZ44_10780</name>
</gene>
<evidence type="ECO:0000313" key="6">
    <source>
        <dbReference type="EMBL" id="QEX15791.1"/>
    </source>
</evidence>
<dbReference type="PROSITE" id="PS51257">
    <property type="entry name" value="PROKAR_LIPOPROTEIN"/>
    <property type="match status" value="1"/>
</dbReference>
<keyword evidence="2 5" id="KW-0812">Transmembrane</keyword>
<keyword evidence="7" id="KW-1185">Reference proteome</keyword>
<evidence type="ECO:0000256" key="2">
    <source>
        <dbReference type="ARBA" id="ARBA00022692"/>
    </source>
</evidence>
<dbReference type="InterPro" id="IPR052556">
    <property type="entry name" value="PolySynth_Transporter"/>
</dbReference>
<protein>
    <submittedName>
        <fullName evidence="6">Uncharacterized protein</fullName>
    </submittedName>
</protein>
<keyword evidence="4 5" id="KW-0472">Membrane</keyword>
<feature type="transmembrane region" description="Helical" evidence="5">
    <location>
        <begin position="219"/>
        <end position="240"/>
    </location>
</feature>
<feature type="transmembrane region" description="Helical" evidence="5">
    <location>
        <begin position="51"/>
        <end position="70"/>
    </location>
</feature>
<sequence length="434" mass="46128">MRISPGLSSILRNFGFLLGSQMLTTLIGCGYAILLARLLGPDLYGTLTYGYSWYLTFITLTYLGLDMVLAREVGRDPARAPSLAGSTLALRAAIATLVAILSAVAGCVFEPNQTARPLILVLSGALLGRAIWLWCSSAFVAFEVTRRQLPIDLFFRPLEFVIVMLTLWFLAPQNILAIGIIHATLWWMQAAVGVFIVARKVTRIDFTGLSAKALRLIGTGVPGAIYTMTVTWFLQAPIVLFRQIAGVGDTLGHFALSMQITGYLLTIPYLVGSVALPVLSRSAVRDDGKTRSAARAMLVAIPAVGAALSLLGTWLAPSLTSLVFGLEYLQAGRILGEAIWLLIPISLAIGLQQVLFSCRANLGLASIFSIVGIVAMVALYAPLARAFSYHGALLATGIGMSIWAGGIALALVTAGILSRPPRDSLAGVAQGNLP</sequence>
<dbReference type="GO" id="GO:0016020">
    <property type="term" value="C:membrane"/>
    <property type="evidence" value="ECO:0007669"/>
    <property type="project" value="UniProtKB-SubCell"/>
</dbReference>
<feature type="transmembrane region" description="Helical" evidence="5">
    <location>
        <begin position="296"/>
        <end position="316"/>
    </location>
</feature>
<dbReference type="OrthoDB" id="7837095at2"/>
<dbReference type="Proteomes" id="UP000326202">
    <property type="component" value="Chromosome"/>
</dbReference>
<feature type="transmembrane region" description="Helical" evidence="5">
    <location>
        <begin position="328"/>
        <end position="350"/>
    </location>
</feature>
<dbReference type="RefSeq" id="WP_151176213.1">
    <property type="nucleotide sequence ID" value="NZ_CP042906.1"/>
</dbReference>
<evidence type="ECO:0000256" key="4">
    <source>
        <dbReference type="ARBA" id="ARBA00023136"/>
    </source>
</evidence>